<dbReference type="EMBL" id="JAPFFK010000019">
    <property type="protein sequence ID" value="KAJ6686860.1"/>
    <property type="molecule type" value="Genomic_DNA"/>
</dbReference>
<reference evidence="1" key="1">
    <citation type="submission" date="2022-11" db="EMBL/GenBank/DDBJ databases">
        <authorList>
            <person name="Hyden B.L."/>
            <person name="Feng K."/>
            <person name="Yates T."/>
            <person name="Jawdy S."/>
            <person name="Smart L.B."/>
            <person name="Muchero W."/>
        </authorList>
    </citation>
    <scope>NUCLEOTIDE SEQUENCE</scope>
    <source>
        <tissue evidence="1">Shoot tip</tissue>
    </source>
</reference>
<sequence>MAMPGHPVESVKTQTHPIIDDLSKSVDHVLSLSIDDASCSGSSSLTLLQWGARQHYQQRGTVGSNDLNCTSNHIVPLWSEKIQANS</sequence>
<proteinExistence type="predicted"/>
<dbReference type="AlphaFoldDB" id="A0A9Q0PER3"/>
<name>A0A9Q0PER3_SALPP</name>
<comment type="caution">
    <text evidence="1">The sequence shown here is derived from an EMBL/GenBank/DDBJ whole genome shotgun (WGS) entry which is preliminary data.</text>
</comment>
<evidence type="ECO:0000313" key="1">
    <source>
        <dbReference type="EMBL" id="KAJ6686860.1"/>
    </source>
</evidence>
<organism evidence="1 2">
    <name type="scientific">Salix purpurea</name>
    <name type="common">Purple osier willow</name>
    <dbReference type="NCBI Taxonomy" id="77065"/>
    <lineage>
        <taxon>Eukaryota</taxon>
        <taxon>Viridiplantae</taxon>
        <taxon>Streptophyta</taxon>
        <taxon>Embryophyta</taxon>
        <taxon>Tracheophyta</taxon>
        <taxon>Spermatophyta</taxon>
        <taxon>Magnoliopsida</taxon>
        <taxon>eudicotyledons</taxon>
        <taxon>Gunneridae</taxon>
        <taxon>Pentapetalae</taxon>
        <taxon>rosids</taxon>
        <taxon>fabids</taxon>
        <taxon>Malpighiales</taxon>
        <taxon>Salicaceae</taxon>
        <taxon>Saliceae</taxon>
        <taxon>Salix</taxon>
    </lineage>
</organism>
<accession>A0A9Q0PER3</accession>
<evidence type="ECO:0000313" key="2">
    <source>
        <dbReference type="Proteomes" id="UP001151532"/>
    </source>
</evidence>
<keyword evidence="2" id="KW-1185">Reference proteome</keyword>
<reference evidence="1" key="2">
    <citation type="journal article" date="2023" name="Int. J. Mol. Sci.">
        <title>De Novo Assembly and Annotation of 11 Diverse Shrub Willow (Salix) Genomes Reveals Novel Gene Organization in Sex-Linked Regions.</title>
        <authorList>
            <person name="Hyden B."/>
            <person name="Feng K."/>
            <person name="Yates T.B."/>
            <person name="Jawdy S."/>
            <person name="Cereghino C."/>
            <person name="Smart L.B."/>
            <person name="Muchero W."/>
        </authorList>
    </citation>
    <scope>NUCLEOTIDE SEQUENCE</scope>
    <source>
        <tissue evidence="1">Shoot tip</tissue>
    </source>
</reference>
<dbReference type="Proteomes" id="UP001151532">
    <property type="component" value="Chromosome 2"/>
</dbReference>
<protein>
    <submittedName>
        <fullName evidence="1">Uncharacterized protein</fullName>
    </submittedName>
</protein>
<gene>
    <name evidence="1" type="ORF">OIU79_016578</name>
</gene>